<organism evidence="2 3">
    <name type="scientific">Tricholomella constricta</name>
    <dbReference type="NCBI Taxonomy" id="117010"/>
    <lineage>
        <taxon>Eukaryota</taxon>
        <taxon>Fungi</taxon>
        <taxon>Dikarya</taxon>
        <taxon>Basidiomycota</taxon>
        <taxon>Agaricomycotina</taxon>
        <taxon>Agaricomycetes</taxon>
        <taxon>Agaricomycetidae</taxon>
        <taxon>Agaricales</taxon>
        <taxon>Tricholomatineae</taxon>
        <taxon>Lyophyllaceae</taxon>
        <taxon>Tricholomella</taxon>
    </lineage>
</organism>
<keyword evidence="3" id="KW-1185">Reference proteome</keyword>
<accession>A0A8H5H9D3</accession>
<gene>
    <name evidence="2" type="ORF">D9615_005937</name>
</gene>
<sequence length="477" mass="52484">MSSYAEGTTGQSVGAPGGLFTGSELPNEFQSQSPFYGPPNRQPSSSNHISQAGTEGDQSGAGASSTTLQSTPRDQQFQFNLSKQVEAILKRFREGDIEKGDASLEVFKILSLQTGDDLAKELAIKEYLSSLDGIQREIEASGRRGNRANQVESGIFFGPPERPVTHSPARGSQASREFNEFLDQADASVRRHERSVSPDENLEGERKKCRLTNLDLPWFKKEAIAQQVQRPQCKITQEVLERFSRDPQFVKRSLLTSCSAPPGFPEWDAIIRGTAVNLNTVFSSIQSVVPPKEESSSVGDTEIRFTRPEPPRKILTSQDWSVAWRFTVEAYTHIFEERTAELNAWGKHIEGMFASIQTTFHGRIILFDIAVRNIVCGGQQNILTDTHLFINLWTSIGTPMGRLVGSDGSKKGSASGSKSGSGGSNRFELCNRFNASDRVCTSSAGKCRFIHQCRKCGSKDHGAGKCFQERGGPKHEA</sequence>
<dbReference type="Proteomes" id="UP000565441">
    <property type="component" value="Unassembled WGS sequence"/>
</dbReference>
<evidence type="ECO:0008006" key="4">
    <source>
        <dbReference type="Google" id="ProtNLM"/>
    </source>
</evidence>
<evidence type="ECO:0000256" key="1">
    <source>
        <dbReference type="SAM" id="MobiDB-lite"/>
    </source>
</evidence>
<evidence type="ECO:0000313" key="2">
    <source>
        <dbReference type="EMBL" id="KAF5379061.1"/>
    </source>
</evidence>
<protein>
    <recommendedName>
        <fullName evidence="4">C3H1-type domain-containing protein</fullName>
    </recommendedName>
</protein>
<feature type="region of interest" description="Disordered" evidence="1">
    <location>
        <begin position="1"/>
        <end position="76"/>
    </location>
</feature>
<feature type="region of interest" description="Disordered" evidence="1">
    <location>
        <begin position="404"/>
        <end position="423"/>
    </location>
</feature>
<evidence type="ECO:0000313" key="3">
    <source>
        <dbReference type="Proteomes" id="UP000565441"/>
    </source>
</evidence>
<dbReference type="AlphaFoldDB" id="A0A8H5H9D3"/>
<reference evidence="2 3" key="1">
    <citation type="journal article" date="2020" name="ISME J.">
        <title>Uncovering the hidden diversity of litter-decomposition mechanisms in mushroom-forming fungi.</title>
        <authorList>
            <person name="Floudas D."/>
            <person name="Bentzer J."/>
            <person name="Ahren D."/>
            <person name="Johansson T."/>
            <person name="Persson P."/>
            <person name="Tunlid A."/>
        </authorList>
    </citation>
    <scope>NUCLEOTIDE SEQUENCE [LARGE SCALE GENOMIC DNA]</scope>
    <source>
        <strain evidence="2 3">CBS 661.87</strain>
    </source>
</reference>
<dbReference type="OrthoDB" id="2355984at2759"/>
<comment type="caution">
    <text evidence="2">The sequence shown here is derived from an EMBL/GenBank/DDBJ whole genome shotgun (WGS) entry which is preliminary data.</text>
</comment>
<feature type="compositionally biased region" description="Low complexity" evidence="1">
    <location>
        <begin position="405"/>
        <end position="418"/>
    </location>
</feature>
<proteinExistence type="predicted"/>
<name>A0A8H5H9D3_9AGAR</name>
<feature type="compositionally biased region" description="Polar residues" evidence="1">
    <location>
        <begin position="42"/>
        <end position="76"/>
    </location>
</feature>
<feature type="compositionally biased region" description="Polar residues" evidence="1">
    <location>
        <begin position="1"/>
        <end position="12"/>
    </location>
</feature>
<dbReference type="EMBL" id="JAACJP010000017">
    <property type="protein sequence ID" value="KAF5379061.1"/>
    <property type="molecule type" value="Genomic_DNA"/>
</dbReference>